<keyword evidence="1" id="KW-0732">Signal</keyword>
<gene>
    <name evidence="2" type="ORF">RND81_06G201600</name>
</gene>
<organism evidence="2 3">
    <name type="scientific">Saponaria officinalis</name>
    <name type="common">Common soapwort</name>
    <name type="synonym">Lychnis saponaria</name>
    <dbReference type="NCBI Taxonomy" id="3572"/>
    <lineage>
        <taxon>Eukaryota</taxon>
        <taxon>Viridiplantae</taxon>
        <taxon>Streptophyta</taxon>
        <taxon>Embryophyta</taxon>
        <taxon>Tracheophyta</taxon>
        <taxon>Spermatophyta</taxon>
        <taxon>Magnoliopsida</taxon>
        <taxon>eudicotyledons</taxon>
        <taxon>Gunneridae</taxon>
        <taxon>Pentapetalae</taxon>
        <taxon>Caryophyllales</taxon>
        <taxon>Caryophyllaceae</taxon>
        <taxon>Caryophylleae</taxon>
        <taxon>Saponaria</taxon>
    </lineage>
</organism>
<proteinExistence type="predicted"/>
<keyword evidence="3" id="KW-1185">Reference proteome</keyword>
<evidence type="ECO:0000313" key="2">
    <source>
        <dbReference type="EMBL" id="KAK9715959.1"/>
    </source>
</evidence>
<reference evidence="2" key="1">
    <citation type="submission" date="2024-03" db="EMBL/GenBank/DDBJ databases">
        <title>WGS assembly of Saponaria officinalis var. Norfolk2.</title>
        <authorList>
            <person name="Jenkins J."/>
            <person name="Shu S."/>
            <person name="Grimwood J."/>
            <person name="Barry K."/>
            <person name="Goodstein D."/>
            <person name="Schmutz J."/>
            <person name="Leebens-Mack J."/>
            <person name="Osbourn A."/>
        </authorList>
    </citation>
    <scope>NUCLEOTIDE SEQUENCE [LARGE SCALE GENOMIC DNA]</scope>
    <source>
        <strain evidence="2">JIC</strain>
    </source>
</reference>
<name>A0AAW1K8J0_SAPOF</name>
<dbReference type="EMBL" id="JBDFQZ010000006">
    <property type="protein sequence ID" value="KAK9715959.1"/>
    <property type="molecule type" value="Genomic_DNA"/>
</dbReference>
<protein>
    <submittedName>
        <fullName evidence="2">Uncharacterized protein</fullName>
    </submittedName>
</protein>
<dbReference type="AlphaFoldDB" id="A0AAW1K8J0"/>
<accession>A0AAW1K8J0</accession>
<sequence>MKTSLIVLDLLMLLSFVILSGAFARTLLVTTEDLKTSYFLPTNPNKCEFAPLACFLGNRLEVDCNRYCQIKLLKSRAKGICILHRGYPFCCCDASDPYHHPSPPDRYT</sequence>
<comment type="caution">
    <text evidence="2">The sequence shown here is derived from an EMBL/GenBank/DDBJ whole genome shotgun (WGS) entry which is preliminary data.</text>
</comment>
<dbReference type="Proteomes" id="UP001443914">
    <property type="component" value="Unassembled WGS sequence"/>
</dbReference>
<evidence type="ECO:0000313" key="3">
    <source>
        <dbReference type="Proteomes" id="UP001443914"/>
    </source>
</evidence>
<evidence type="ECO:0000256" key="1">
    <source>
        <dbReference type="SAM" id="SignalP"/>
    </source>
</evidence>
<feature type="chain" id="PRO_5043575972" evidence="1">
    <location>
        <begin position="25"/>
        <end position="108"/>
    </location>
</feature>
<feature type="signal peptide" evidence="1">
    <location>
        <begin position="1"/>
        <end position="24"/>
    </location>
</feature>